<evidence type="ECO:0000313" key="2">
    <source>
        <dbReference type="Proteomes" id="UP000004221"/>
    </source>
</evidence>
<gene>
    <name evidence="1" type="ORF">NITHO_900008</name>
</gene>
<sequence>MTTSDLQSERLTVLPLRLETIVISGGPVHQDSWLNQNNSNNQVGGDCLRAGCNQFNAQSNWADVDQRFKSTTTLKDVIEDHRKIFQAFGGYDGHGWDGWN</sequence>
<keyword evidence="2" id="KW-1185">Reference proteome</keyword>
<accession>I4ENH0</accession>
<dbReference type="RefSeq" id="WP_008481931.1">
    <property type="nucleotide sequence ID" value="NZ_CAGS01000727.1"/>
</dbReference>
<dbReference type="EMBL" id="CAGS01000727">
    <property type="protein sequence ID" value="CCF86233.1"/>
    <property type="molecule type" value="Genomic_DNA"/>
</dbReference>
<name>I4ENH0_9BACT</name>
<comment type="caution">
    <text evidence="1">The sequence shown here is derived from an EMBL/GenBank/DDBJ whole genome shotgun (WGS) entry which is preliminary data.</text>
</comment>
<reference evidence="1 2" key="1">
    <citation type="journal article" date="2012" name="ISME J.">
        <title>Nitrification expanded: discovery, physiology and genomics of a nitrite-oxidizing bacterium from the phylum Chloroflexi.</title>
        <authorList>
            <person name="Sorokin D.Y."/>
            <person name="Lucker S."/>
            <person name="Vejmelkova D."/>
            <person name="Kostrikina N.A."/>
            <person name="Kleerebezem R."/>
            <person name="Rijpstra W.I."/>
            <person name="Damste J.S."/>
            <person name="Le Paslier D."/>
            <person name="Muyzer G."/>
            <person name="Wagner M."/>
            <person name="van Loosdrecht M.C."/>
            <person name="Daims H."/>
        </authorList>
    </citation>
    <scope>NUCLEOTIDE SEQUENCE [LARGE SCALE GENOMIC DNA]</scope>
    <source>
        <strain evidence="2">none</strain>
    </source>
</reference>
<dbReference type="Proteomes" id="UP000004221">
    <property type="component" value="Unassembled WGS sequence"/>
</dbReference>
<evidence type="ECO:0000313" key="1">
    <source>
        <dbReference type="EMBL" id="CCF86233.1"/>
    </source>
</evidence>
<organism evidence="1 2">
    <name type="scientific">Nitrolancea hollandica Lb</name>
    <dbReference type="NCBI Taxonomy" id="1129897"/>
    <lineage>
        <taxon>Bacteria</taxon>
        <taxon>Pseudomonadati</taxon>
        <taxon>Thermomicrobiota</taxon>
        <taxon>Thermomicrobia</taxon>
        <taxon>Sphaerobacterales</taxon>
        <taxon>Sphaerobacterineae</taxon>
        <taxon>Sphaerobacteraceae</taxon>
        <taxon>Nitrolancea</taxon>
    </lineage>
</organism>
<proteinExistence type="predicted"/>
<protein>
    <submittedName>
        <fullName evidence="1">Uncharacterized protein</fullName>
    </submittedName>
</protein>
<dbReference type="AlphaFoldDB" id="I4ENH0"/>